<reference evidence="1 4" key="2">
    <citation type="submission" date="2020-08" db="EMBL/GenBank/DDBJ databases">
        <title>Genomic Encyclopedia of Type Strains, Phase III (KMG-III): the genomes of soil and plant-associated and newly described type strains.</title>
        <authorList>
            <person name="Whitman W."/>
        </authorList>
    </citation>
    <scope>NUCLEOTIDE SEQUENCE [LARGE SCALE GENOMIC DNA]</scope>
    <source>
        <strain evidence="1 4">CECT 7753</strain>
    </source>
</reference>
<evidence type="ECO:0000313" key="4">
    <source>
        <dbReference type="Proteomes" id="UP000584325"/>
    </source>
</evidence>
<keyword evidence="3" id="KW-1185">Reference proteome</keyword>
<evidence type="ECO:0000313" key="3">
    <source>
        <dbReference type="Proteomes" id="UP000298763"/>
    </source>
</evidence>
<proteinExistence type="predicted"/>
<dbReference type="RefSeq" id="WP_137313348.1">
    <property type="nucleotide sequence ID" value="NZ_CP040017.1"/>
</dbReference>
<reference evidence="2 3" key="1">
    <citation type="submission" date="2019-05" db="EMBL/GenBank/DDBJ databases">
        <title>Draft Genome Sequences of Six Type Strains of the Genus Massilia.</title>
        <authorList>
            <person name="Miess H."/>
            <person name="Frediansyhah A."/>
            <person name="Gross H."/>
        </authorList>
    </citation>
    <scope>NUCLEOTIDE SEQUENCE [LARGE SCALE GENOMIC DNA]</scope>
    <source>
        <strain evidence="2 3">DSMZ 26121</strain>
    </source>
</reference>
<dbReference type="Proteomes" id="UP000298763">
    <property type="component" value="Chromosome"/>
</dbReference>
<dbReference type="EMBL" id="JACHXS010000003">
    <property type="protein sequence ID" value="MBB3221290.1"/>
    <property type="molecule type" value="Genomic_DNA"/>
</dbReference>
<sequence length="136" mass="15169">MHELRQDALMAQRVETGLIFMEMLGIDDALAYWRTSEVPEAIIDRLINGNRNGKAPVQQRSAPCSEELHTDARITLFYSNTGRRRDVIGAAVVQAALAVFQELGRERAEQMLRREGLGEAVISRVLAPHGEGRRSA</sequence>
<protein>
    <submittedName>
        <fullName evidence="1">Uncharacterized protein</fullName>
    </submittedName>
</protein>
<name>A0A4P8HPT1_9BURK</name>
<dbReference type="EMBL" id="CP040017">
    <property type="protein sequence ID" value="QCP10464.1"/>
    <property type="molecule type" value="Genomic_DNA"/>
</dbReference>
<dbReference type="OrthoDB" id="8757978at2"/>
<evidence type="ECO:0000313" key="2">
    <source>
        <dbReference type="EMBL" id="QCP10464.1"/>
    </source>
</evidence>
<dbReference type="AlphaFoldDB" id="A0A4P8HPT1"/>
<accession>A0A4P8HPT1</accession>
<gene>
    <name evidence="2" type="ORF">FCL38_08500</name>
    <name evidence="1" type="ORF">FHS02_002097</name>
</gene>
<organism evidence="1 4">
    <name type="scientific">Pseudoduganella umbonata</name>
    <dbReference type="NCBI Taxonomy" id="864828"/>
    <lineage>
        <taxon>Bacteria</taxon>
        <taxon>Pseudomonadati</taxon>
        <taxon>Pseudomonadota</taxon>
        <taxon>Betaproteobacteria</taxon>
        <taxon>Burkholderiales</taxon>
        <taxon>Oxalobacteraceae</taxon>
        <taxon>Telluria group</taxon>
        <taxon>Pseudoduganella</taxon>
    </lineage>
</organism>
<dbReference type="Proteomes" id="UP000584325">
    <property type="component" value="Unassembled WGS sequence"/>
</dbReference>
<evidence type="ECO:0000313" key="1">
    <source>
        <dbReference type="EMBL" id="MBB3221290.1"/>
    </source>
</evidence>